<accession>A0A069RE27</accession>
<dbReference type="Proteomes" id="UP000027946">
    <property type="component" value="Unassembled WGS sequence"/>
</dbReference>
<proteinExistence type="predicted"/>
<comment type="caution">
    <text evidence="2">The sequence shown here is derived from an EMBL/GenBank/DDBJ whole genome shotgun (WGS) entry which is preliminary data.</text>
</comment>
<protein>
    <submittedName>
        <fullName evidence="2">Uncharacterized protein</fullName>
    </submittedName>
</protein>
<feature type="chain" id="PRO_5010186627" evidence="1">
    <location>
        <begin position="34"/>
        <end position="266"/>
    </location>
</feature>
<dbReference type="AlphaFoldDB" id="A0A069RE27"/>
<name>A0A069RE27_PEPLI</name>
<evidence type="ECO:0000313" key="3">
    <source>
        <dbReference type="Proteomes" id="UP000027946"/>
    </source>
</evidence>
<dbReference type="eggNOG" id="ENOG502ZSPS">
    <property type="taxonomic scope" value="Bacteria"/>
</dbReference>
<dbReference type="EMBL" id="JJMM01000011">
    <property type="protein sequence ID" value="KDR94998.1"/>
    <property type="molecule type" value="Genomic_DNA"/>
</dbReference>
<gene>
    <name evidence="2" type="ORF">CLIT_11c00250</name>
</gene>
<evidence type="ECO:0000256" key="1">
    <source>
        <dbReference type="SAM" id="SignalP"/>
    </source>
</evidence>
<feature type="signal peptide" evidence="1">
    <location>
        <begin position="1"/>
        <end position="33"/>
    </location>
</feature>
<keyword evidence="1" id="KW-0732">Signal</keyword>
<dbReference type="STRING" id="1121324.CLIT_11c00250"/>
<dbReference type="RefSeq" id="WP_038264810.1">
    <property type="nucleotide sequence ID" value="NZ_FSRH01000002.1"/>
</dbReference>
<sequence>MTMKKTMKRNMRKFAVGVMCAAILASNAMPAFADSAEHAQNSKSICMAIECGDMDDNSVGCVELSEMSFKDFIEGLDVEDVPKSDMDALEDEYNKAVKAEESQNYEAADEHWDEFDKLFDKHVKLEMPSFKEFMEGFELDDISQGDMKAMEKAYNDALEAEEEGDYEKVDKNWDKFDKIFDKYVDYQMISFEEFMEELDIEGISKDDMKAMEKAYNDALEDEEEGDYEKADKNWEEFDEIFDKYVDYDMTEIDYGDFDELEGCDGK</sequence>
<evidence type="ECO:0000313" key="2">
    <source>
        <dbReference type="EMBL" id="KDR94998.1"/>
    </source>
</evidence>
<reference evidence="2 3" key="1">
    <citation type="submission" date="2014-03" db="EMBL/GenBank/DDBJ databases">
        <title>Genome sequence of Clostridium litorale W6, DSM 5388.</title>
        <authorList>
            <person name="Poehlein A."/>
            <person name="Jagirdar A."/>
            <person name="Khonsari B."/>
            <person name="Chibani C.M."/>
            <person name="Gutierrez Gutierrez D.A."/>
            <person name="Davydova E."/>
            <person name="Alghaithi H.S."/>
            <person name="Nair K.P."/>
            <person name="Dhamotharan K."/>
            <person name="Chandran L."/>
            <person name="G W."/>
            <person name="Daniel R."/>
        </authorList>
    </citation>
    <scope>NUCLEOTIDE SEQUENCE [LARGE SCALE GENOMIC DNA]</scope>
    <source>
        <strain evidence="2 3">W6</strain>
    </source>
</reference>
<organism evidence="2 3">
    <name type="scientific">Peptoclostridium litorale DSM 5388</name>
    <dbReference type="NCBI Taxonomy" id="1121324"/>
    <lineage>
        <taxon>Bacteria</taxon>
        <taxon>Bacillati</taxon>
        <taxon>Bacillota</taxon>
        <taxon>Clostridia</taxon>
        <taxon>Peptostreptococcales</taxon>
        <taxon>Peptoclostridiaceae</taxon>
        <taxon>Peptoclostridium</taxon>
    </lineage>
</organism>
<keyword evidence="3" id="KW-1185">Reference proteome</keyword>